<dbReference type="HOGENOM" id="CLU_022481_2_1_9"/>
<comment type="similarity">
    <text evidence="5">Belongs to the NEMF family.</text>
</comment>
<comment type="subunit">
    <text evidence="5">Associates with stalled 50S ribosomal subunits. Binds to RqcP.</text>
</comment>
<evidence type="ECO:0000256" key="4">
    <source>
        <dbReference type="ARBA" id="ARBA00022917"/>
    </source>
</evidence>
<dbReference type="PANTHER" id="PTHR15239">
    <property type="entry name" value="NUCLEAR EXPORT MEDIATOR FACTOR NEMF"/>
    <property type="match status" value="1"/>
</dbReference>
<dbReference type="GO" id="GO:0072344">
    <property type="term" value="P:rescue of stalled ribosome"/>
    <property type="evidence" value="ECO:0007669"/>
    <property type="project" value="UniProtKB-UniRule"/>
</dbReference>
<organism evidence="7 8">
    <name type="scientific">[Clostridium] ultunense Esp</name>
    <dbReference type="NCBI Taxonomy" id="1288971"/>
    <lineage>
        <taxon>Bacteria</taxon>
        <taxon>Bacillati</taxon>
        <taxon>Bacillota</taxon>
        <taxon>Tissierellia</taxon>
        <taxon>Tissierellales</taxon>
        <taxon>Tepidimicrobiaceae</taxon>
        <taxon>Schnuerera</taxon>
    </lineage>
</organism>
<evidence type="ECO:0000256" key="3">
    <source>
        <dbReference type="ARBA" id="ARBA00022884"/>
    </source>
</evidence>
<dbReference type="EMBL" id="LT669839">
    <property type="protein sequence ID" value="SHD76941.1"/>
    <property type="molecule type" value="Genomic_DNA"/>
</dbReference>
<dbReference type="OrthoDB" id="9766163at2"/>
<dbReference type="Pfam" id="PF05833">
    <property type="entry name" value="NFACT_N"/>
    <property type="match status" value="1"/>
</dbReference>
<accession>M1ZKU2</accession>
<dbReference type="FunFam" id="2.30.310.10:FF:000004">
    <property type="entry name" value="Fibronectin-binding protein A"/>
    <property type="match status" value="1"/>
</dbReference>
<comment type="function">
    <text evidence="5">Key component of the ribosome quality control system (RQC), a ribosome-associated complex that mediates the extraction of incompletely synthesized nascent chains from stalled ribosomes and their subsequent degradation. RqcH recruits Ala-charged tRNA, and with RqcP directs the elongation of stalled nascent chains on 50S ribosomal subunits, leading to non-templated C-terminal alanine extensions (Ala tail). The Ala tail promotes nascent chain degradation. May add between 1 and at least 8 Ala residues. Binds to stalled 50S ribosomal subunits.</text>
</comment>
<gene>
    <name evidence="7" type="primary">fbpA</name>
    <name evidence="5" type="synonym">rqcH</name>
    <name evidence="7" type="ORF">CUESP1_1577</name>
</gene>
<dbReference type="GO" id="GO:0043023">
    <property type="term" value="F:ribosomal large subunit binding"/>
    <property type="evidence" value="ECO:0007669"/>
    <property type="project" value="UniProtKB-UniRule"/>
</dbReference>
<dbReference type="PANTHER" id="PTHR15239:SF6">
    <property type="entry name" value="RIBOSOME QUALITY CONTROL COMPLEX SUBUNIT NEMF"/>
    <property type="match status" value="1"/>
</dbReference>
<dbReference type="InterPro" id="IPR008532">
    <property type="entry name" value="NFACT_RNA-bd"/>
</dbReference>
<proteinExistence type="inferred from homology"/>
<keyword evidence="5" id="KW-0175">Coiled coil</keyword>
<name>M1ZKU2_9FIRM</name>
<keyword evidence="8" id="KW-1185">Reference proteome</keyword>
<dbReference type="InterPro" id="IPR051608">
    <property type="entry name" value="RQC_Subunit_NEMF"/>
</dbReference>
<dbReference type="AlphaFoldDB" id="M1ZKU2"/>
<dbReference type="GO" id="GO:0000049">
    <property type="term" value="F:tRNA binding"/>
    <property type="evidence" value="ECO:0007669"/>
    <property type="project" value="UniProtKB-UniRule"/>
</dbReference>
<keyword evidence="3 5" id="KW-0694">RNA-binding</keyword>
<evidence type="ECO:0000256" key="5">
    <source>
        <dbReference type="HAMAP-Rule" id="MF_00844"/>
    </source>
</evidence>
<dbReference type="Proteomes" id="UP000245423">
    <property type="component" value="Chromosome 1"/>
</dbReference>
<dbReference type="InterPro" id="IPR010979">
    <property type="entry name" value="Ribosomal_uS13-like_H2TH"/>
</dbReference>
<evidence type="ECO:0000256" key="2">
    <source>
        <dbReference type="ARBA" id="ARBA00022730"/>
    </source>
</evidence>
<evidence type="ECO:0000256" key="1">
    <source>
        <dbReference type="ARBA" id="ARBA00022555"/>
    </source>
</evidence>
<dbReference type="SUPFAM" id="SSF46946">
    <property type="entry name" value="S13-like H2TH domain"/>
    <property type="match status" value="1"/>
</dbReference>
<feature type="domain" description="NFACT RNA-binding" evidence="6">
    <location>
        <begin position="464"/>
        <end position="563"/>
    </location>
</feature>
<dbReference type="Gene3D" id="2.30.310.10">
    <property type="entry name" value="ibrinogen binding protein from staphylococcus aureus domain"/>
    <property type="match status" value="1"/>
</dbReference>
<dbReference type="Pfam" id="PF05670">
    <property type="entry name" value="NFACT-R_1"/>
    <property type="match status" value="1"/>
</dbReference>
<dbReference type="GO" id="GO:0019843">
    <property type="term" value="F:rRNA binding"/>
    <property type="evidence" value="ECO:0007669"/>
    <property type="project" value="UniProtKB-UniRule"/>
</dbReference>
<keyword evidence="4 5" id="KW-0648">Protein biosynthesis</keyword>
<protein>
    <recommendedName>
        <fullName evidence="5">Rqc2 homolog RqcH</fullName>
        <shortName evidence="5">RqcH</shortName>
    </recommendedName>
</protein>
<sequence>MSLDGIVTRAIIRELNDTILGGRVDKIYQHERDEILINIYNRGKNRKLLISASSNNPRIHLTNCGKSNPSSPPMFCMLLRKHLTGGIILNIEQFHMDRIIFIDISSLDELGQPIEKRLIVEIMGKYSNIILIDKISFRVIDSIKRVTPDMSRIRQVLPGVEYKYPHQNNKINPLDLAEDQFFQLIGQDNGNRPIYRFFYTNYIGLGPLISKEICFQSNIDMDRPLASITFEEKKKIFSIFMAIVKRIRDNNFKPILIKNNHGRNYKAFYALDIEQFGNNKILLASISQVLDEYYIKNDTLDRVNQKAQSLRKSVQTKLERSLNKLAKQKQELLDSKNREKFKIYADLISANLYRIDKGLSQVELENFYSENMEKIIVPLDERYSPAENAQKYYKRYSKLKNANQLLLEQIPETEEEIDYLENVLNSIDHCTEVLELDEIKEELIKEGYLKGSIKKKQKKDMVSKPYQYISSDGFHIFVGKNNRQNDFLTLKTAHKEDLWLHVQKMPGSHVIVKTENRRVSEKTLEEAAILAAYYSKAKNSTNVAVDYTERKNVKKPKKAKAGMVIYENFSTIFVTPDKKIINKLAKIEGS</sequence>
<dbReference type="Gene3D" id="1.10.8.50">
    <property type="match status" value="1"/>
</dbReference>
<feature type="coiled-coil region" evidence="5">
    <location>
        <begin position="300"/>
        <end position="338"/>
    </location>
</feature>
<keyword evidence="1 5" id="KW-0820">tRNA-binding</keyword>
<evidence type="ECO:0000313" key="7">
    <source>
        <dbReference type="EMBL" id="SHD76941.1"/>
    </source>
</evidence>
<dbReference type="GO" id="GO:1990112">
    <property type="term" value="C:RQC complex"/>
    <property type="evidence" value="ECO:0007669"/>
    <property type="project" value="TreeGrafter"/>
</dbReference>
<evidence type="ECO:0000259" key="6">
    <source>
        <dbReference type="Pfam" id="PF05670"/>
    </source>
</evidence>
<dbReference type="InterPro" id="IPR043682">
    <property type="entry name" value="RqcH_bacterial"/>
</dbReference>
<evidence type="ECO:0000313" key="8">
    <source>
        <dbReference type="Proteomes" id="UP000245423"/>
    </source>
</evidence>
<dbReference type="HAMAP" id="MF_00844_B">
    <property type="entry name" value="RqcH_B"/>
    <property type="match status" value="1"/>
</dbReference>
<dbReference type="RefSeq" id="WP_005586148.1">
    <property type="nucleotide sequence ID" value="NZ_LT669839.1"/>
</dbReference>
<keyword evidence="2 5" id="KW-0699">rRNA-binding</keyword>
<reference evidence="7 8" key="1">
    <citation type="submission" date="2016-11" db="EMBL/GenBank/DDBJ databases">
        <authorList>
            <person name="Manzoor S."/>
        </authorList>
    </citation>
    <scope>NUCLEOTIDE SEQUENCE [LARGE SCALE GENOMIC DNA]</scope>
    <source>
        <strain evidence="7">Clostridium ultunense strain Esp</strain>
    </source>
</reference>